<feature type="domain" description="Histidine kinase" evidence="9">
    <location>
        <begin position="168"/>
        <end position="381"/>
    </location>
</feature>
<dbReference type="SUPFAM" id="SSF55874">
    <property type="entry name" value="ATPase domain of HSP90 chaperone/DNA topoisomerase II/histidine kinase"/>
    <property type="match status" value="1"/>
</dbReference>
<dbReference type="GO" id="GO:0005524">
    <property type="term" value="F:ATP binding"/>
    <property type="evidence" value="ECO:0007669"/>
    <property type="project" value="UniProtKB-KW"/>
</dbReference>
<evidence type="ECO:0000256" key="2">
    <source>
        <dbReference type="ARBA" id="ARBA00012438"/>
    </source>
</evidence>
<dbReference type="Gene3D" id="3.30.565.10">
    <property type="entry name" value="Histidine kinase-like ATPase, C-terminal domain"/>
    <property type="match status" value="1"/>
</dbReference>
<dbReference type="AlphaFoldDB" id="A0A6I4VVL2"/>
<dbReference type="RefSeq" id="WP_160803314.1">
    <property type="nucleotide sequence ID" value="NZ_WUUL01000024.1"/>
</dbReference>
<dbReference type="Proteomes" id="UP000430692">
    <property type="component" value="Unassembled WGS sequence"/>
</dbReference>
<dbReference type="SUPFAM" id="SSF47384">
    <property type="entry name" value="Homodimeric domain of signal transducing histidine kinase"/>
    <property type="match status" value="1"/>
</dbReference>
<evidence type="ECO:0000256" key="5">
    <source>
        <dbReference type="ARBA" id="ARBA00022741"/>
    </source>
</evidence>
<evidence type="ECO:0000313" key="11">
    <source>
        <dbReference type="EMBL" id="MXQ55949.1"/>
    </source>
</evidence>
<evidence type="ECO:0000256" key="4">
    <source>
        <dbReference type="ARBA" id="ARBA00022679"/>
    </source>
</evidence>
<dbReference type="InterPro" id="IPR005467">
    <property type="entry name" value="His_kinase_dom"/>
</dbReference>
<keyword evidence="4" id="KW-0808">Transferase</keyword>
<evidence type="ECO:0000256" key="3">
    <source>
        <dbReference type="ARBA" id="ARBA00022553"/>
    </source>
</evidence>
<comment type="caution">
    <text evidence="11">The sequence shown here is derived from an EMBL/GenBank/DDBJ whole genome shotgun (WGS) entry which is preliminary data.</text>
</comment>
<dbReference type="Pfam" id="PF02518">
    <property type="entry name" value="HATPase_c"/>
    <property type="match status" value="1"/>
</dbReference>
<name>A0A6I4VVL2_9BACL</name>
<comment type="catalytic activity">
    <reaction evidence="1">
        <text>ATP + protein L-histidine = ADP + protein N-phospho-L-histidine.</text>
        <dbReference type="EC" id="2.7.13.3"/>
    </reaction>
</comment>
<dbReference type="GO" id="GO:0000155">
    <property type="term" value="F:phosphorelay sensor kinase activity"/>
    <property type="evidence" value="ECO:0007669"/>
    <property type="project" value="InterPro"/>
</dbReference>
<dbReference type="Gene3D" id="1.10.287.130">
    <property type="match status" value="1"/>
</dbReference>
<protein>
    <recommendedName>
        <fullName evidence="2">histidine kinase</fullName>
        <ecNumber evidence="2">2.7.13.3</ecNumber>
    </recommendedName>
</protein>
<dbReference type="CDD" id="cd00082">
    <property type="entry name" value="HisKA"/>
    <property type="match status" value="1"/>
</dbReference>
<dbReference type="InterPro" id="IPR036097">
    <property type="entry name" value="HisK_dim/P_sf"/>
</dbReference>
<accession>A0A6I4VVL2</accession>
<dbReference type="InterPro" id="IPR000014">
    <property type="entry name" value="PAS"/>
</dbReference>
<evidence type="ECO:0000313" key="12">
    <source>
        <dbReference type="Proteomes" id="UP000430692"/>
    </source>
</evidence>
<keyword evidence="5" id="KW-0547">Nucleotide-binding</keyword>
<dbReference type="PANTHER" id="PTHR43065">
    <property type="entry name" value="SENSOR HISTIDINE KINASE"/>
    <property type="match status" value="1"/>
</dbReference>
<evidence type="ECO:0000256" key="7">
    <source>
        <dbReference type="ARBA" id="ARBA00022840"/>
    </source>
</evidence>
<evidence type="ECO:0000259" key="9">
    <source>
        <dbReference type="PROSITE" id="PS50109"/>
    </source>
</evidence>
<dbReference type="InterPro" id="IPR035965">
    <property type="entry name" value="PAS-like_dom_sf"/>
</dbReference>
<dbReference type="InterPro" id="IPR036890">
    <property type="entry name" value="HATPase_C_sf"/>
</dbReference>
<evidence type="ECO:0000256" key="6">
    <source>
        <dbReference type="ARBA" id="ARBA00022777"/>
    </source>
</evidence>
<dbReference type="CDD" id="cd00075">
    <property type="entry name" value="HATPase"/>
    <property type="match status" value="1"/>
</dbReference>
<dbReference type="SMART" id="SM00388">
    <property type="entry name" value="HisKA"/>
    <property type="match status" value="1"/>
</dbReference>
<evidence type="ECO:0000256" key="8">
    <source>
        <dbReference type="ARBA" id="ARBA00023012"/>
    </source>
</evidence>
<reference evidence="11 12" key="1">
    <citation type="submission" date="2019-12" db="EMBL/GenBank/DDBJ databases">
        <title>Whole-genome analyses of novel actinobacteria.</title>
        <authorList>
            <person name="Sahin N."/>
            <person name="Saygin H."/>
        </authorList>
    </citation>
    <scope>NUCLEOTIDE SEQUENCE [LARGE SCALE GENOMIC DNA]</scope>
    <source>
        <strain evidence="11 12">KC615</strain>
    </source>
</reference>
<dbReference type="EMBL" id="WUUL01000024">
    <property type="protein sequence ID" value="MXQ55949.1"/>
    <property type="molecule type" value="Genomic_DNA"/>
</dbReference>
<dbReference type="PROSITE" id="PS50109">
    <property type="entry name" value="HIS_KIN"/>
    <property type="match status" value="1"/>
</dbReference>
<dbReference type="PROSITE" id="PS50112">
    <property type="entry name" value="PAS"/>
    <property type="match status" value="1"/>
</dbReference>
<keyword evidence="3" id="KW-0597">Phosphoprotein</keyword>
<dbReference type="Gene3D" id="3.30.450.20">
    <property type="entry name" value="PAS domain"/>
    <property type="match status" value="1"/>
</dbReference>
<dbReference type="PANTHER" id="PTHR43065:SF10">
    <property type="entry name" value="PEROXIDE STRESS-ACTIVATED HISTIDINE KINASE MAK3"/>
    <property type="match status" value="1"/>
</dbReference>
<dbReference type="InterPro" id="IPR004358">
    <property type="entry name" value="Sig_transdc_His_kin-like_C"/>
</dbReference>
<proteinExistence type="predicted"/>
<dbReference type="SUPFAM" id="SSF55785">
    <property type="entry name" value="PYP-like sensor domain (PAS domain)"/>
    <property type="match status" value="1"/>
</dbReference>
<keyword evidence="8" id="KW-0902">Two-component regulatory system</keyword>
<keyword evidence="6" id="KW-0418">Kinase</keyword>
<keyword evidence="7" id="KW-0067">ATP-binding</keyword>
<dbReference type="EC" id="2.7.13.3" evidence="2"/>
<evidence type="ECO:0000256" key="1">
    <source>
        <dbReference type="ARBA" id="ARBA00000085"/>
    </source>
</evidence>
<gene>
    <name evidence="11" type="ORF">GSM42_19910</name>
</gene>
<organism evidence="11 12">
    <name type="scientific">Shimazuella alba</name>
    <dbReference type="NCBI Taxonomy" id="2690964"/>
    <lineage>
        <taxon>Bacteria</taxon>
        <taxon>Bacillati</taxon>
        <taxon>Bacillota</taxon>
        <taxon>Bacilli</taxon>
        <taxon>Bacillales</taxon>
        <taxon>Thermoactinomycetaceae</taxon>
        <taxon>Shimazuella</taxon>
    </lineage>
</organism>
<feature type="domain" description="PAS" evidence="10">
    <location>
        <begin position="28"/>
        <end position="85"/>
    </location>
</feature>
<sequence>MIHVDASIVRRSEDHPSYPMMNSYPFPHYEHITELFSQMQIGIWLIDHRGSMVELNSISSQFLGLDRDEVLYRPIDHVISQLDPSQPNYNQFISFLTSTYPQQNEMELEWETVEGRHLFLVRRRRINNKESGFSGDFFMMENKTEVDSLAKQAQLSNRLATIGQIAAGTAHEIRNPLTSIRGFLQVIGHKLKEIGQQKEQAYIDIMLKEINRINSLVSEFLLLSKPRLVNRRTSAILLQEAIDDILPIVQGEATLHNIELHFHQEVEGSLVIEADSELIKQIFLNLCKNAIEAMKAEGVLTICISKDEHSKYAIVQIADQGPGIPACMMEKVFDPFYTTKENGTGLGLPICKQILRELNGKMEVSSDENGTTFHIYLPLAALSS</sequence>
<dbReference type="SMART" id="SM00387">
    <property type="entry name" value="HATPase_c"/>
    <property type="match status" value="1"/>
</dbReference>
<dbReference type="Pfam" id="PF00512">
    <property type="entry name" value="HisKA"/>
    <property type="match status" value="1"/>
</dbReference>
<keyword evidence="12" id="KW-1185">Reference proteome</keyword>
<dbReference type="InterPro" id="IPR003661">
    <property type="entry name" value="HisK_dim/P_dom"/>
</dbReference>
<dbReference type="PRINTS" id="PR00344">
    <property type="entry name" value="BCTRLSENSOR"/>
</dbReference>
<dbReference type="InterPro" id="IPR003594">
    <property type="entry name" value="HATPase_dom"/>
</dbReference>
<evidence type="ECO:0000259" key="10">
    <source>
        <dbReference type="PROSITE" id="PS50112"/>
    </source>
</evidence>